<feature type="domain" description="2EXR" evidence="1">
    <location>
        <begin position="9"/>
        <end position="110"/>
    </location>
</feature>
<reference evidence="2 3" key="1">
    <citation type="submission" date="2016-03" db="EMBL/GenBank/DDBJ databases">
        <authorList>
            <person name="Ploux O."/>
        </authorList>
    </citation>
    <scope>NUCLEOTIDE SEQUENCE [LARGE SCALE GENOMIC DNA]</scope>
    <source>
        <strain evidence="2 3">UAMH 11012</strain>
    </source>
</reference>
<gene>
    <name evidence="2" type="ORF">PAC_10624</name>
</gene>
<dbReference type="PANTHER" id="PTHR35910">
    <property type="entry name" value="2EXR DOMAIN-CONTAINING PROTEIN"/>
    <property type="match status" value="1"/>
</dbReference>
<dbReference type="InterPro" id="IPR045518">
    <property type="entry name" value="2EXR"/>
</dbReference>
<evidence type="ECO:0000313" key="2">
    <source>
        <dbReference type="EMBL" id="CZR60728.1"/>
    </source>
</evidence>
<name>A0A1L7X6U0_9HELO</name>
<dbReference type="AlphaFoldDB" id="A0A1L7X6U0"/>
<proteinExistence type="predicted"/>
<protein>
    <recommendedName>
        <fullName evidence="1">2EXR domain-containing protein</fullName>
    </recommendedName>
</protein>
<dbReference type="OrthoDB" id="3563418at2759"/>
<keyword evidence="3" id="KW-1185">Reference proteome</keyword>
<dbReference type="Pfam" id="PF20150">
    <property type="entry name" value="2EXR"/>
    <property type="match status" value="1"/>
</dbReference>
<accession>A0A1L7X6U0</accession>
<dbReference type="Proteomes" id="UP000184330">
    <property type="component" value="Unassembled WGS sequence"/>
</dbReference>
<dbReference type="EMBL" id="FJOG01000016">
    <property type="protein sequence ID" value="CZR60728.1"/>
    <property type="molecule type" value="Genomic_DNA"/>
</dbReference>
<evidence type="ECO:0000313" key="3">
    <source>
        <dbReference type="Proteomes" id="UP000184330"/>
    </source>
</evidence>
<dbReference type="PANTHER" id="PTHR35910:SF6">
    <property type="entry name" value="2EXR DOMAIN-CONTAINING PROTEIN"/>
    <property type="match status" value="1"/>
</dbReference>
<evidence type="ECO:0000259" key="1">
    <source>
        <dbReference type="Pfam" id="PF20150"/>
    </source>
</evidence>
<sequence>MPASKIDKFFNNLPTELRLRIWKKAAFIPRNVDVWNREIFIGKNNQGTAYAVSYRMISRTPPPAILHVCRESRAEGLKYYMLEFGTTKDFRDFVITSKPKIYINPAVDTVCLPRPQDFLQYPMDDTEDVESYGKALDFRSRLGKMKLRSLAINVFDTPLLDIDDFTSVSMYGSIMPTSSNTVEQLILFSDPSSYDGEPRPLQERHNIVNFRKLSQQELDSEHITVGDLVHGLELLNAYFARDFDSPERIAKYHSWKKSLRKMDCRWEEVDIIDGLDVSATAYCLQSS</sequence>
<organism evidence="2 3">
    <name type="scientific">Phialocephala subalpina</name>
    <dbReference type="NCBI Taxonomy" id="576137"/>
    <lineage>
        <taxon>Eukaryota</taxon>
        <taxon>Fungi</taxon>
        <taxon>Dikarya</taxon>
        <taxon>Ascomycota</taxon>
        <taxon>Pezizomycotina</taxon>
        <taxon>Leotiomycetes</taxon>
        <taxon>Helotiales</taxon>
        <taxon>Mollisiaceae</taxon>
        <taxon>Phialocephala</taxon>
        <taxon>Phialocephala fortinii species complex</taxon>
    </lineage>
</organism>